<organism evidence="7 8">
    <name type="scientific">Cinchona calisaya</name>
    <dbReference type="NCBI Taxonomy" id="153742"/>
    <lineage>
        <taxon>Eukaryota</taxon>
        <taxon>Viridiplantae</taxon>
        <taxon>Streptophyta</taxon>
        <taxon>Embryophyta</taxon>
        <taxon>Tracheophyta</taxon>
        <taxon>Spermatophyta</taxon>
        <taxon>Magnoliopsida</taxon>
        <taxon>eudicotyledons</taxon>
        <taxon>Gunneridae</taxon>
        <taxon>Pentapetalae</taxon>
        <taxon>asterids</taxon>
        <taxon>lamiids</taxon>
        <taxon>Gentianales</taxon>
        <taxon>Rubiaceae</taxon>
        <taxon>Cinchonoideae</taxon>
        <taxon>Cinchoneae</taxon>
        <taxon>Cinchona</taxon>
    </lineage>
</organism>
<dbReference type="AlphaFoldDB" id="A0ABD2YJE6"/>
<dbReference type="PANTHER" id="PTHR46915:SF6">
    <property type="entry name" value="CYSTEINE PROTEINASES SUPERFAMILY PROTEIN"/>
    <property type="match status" value="1"/>
</dbReference>
<evidence type="ECO:0000256" key="1">
    <source>
        <dbReference type="ARBA" id="ARBA00005234"/>
    </source>
</evidence>
<comment type="similarity">
    <text evidence="1">Belongs to the peptidase C48 family.</text>
</comment>
<evidence type="ECO:0000313" key="7">
    <source>
        <dbReference type="EMBL" id="KAL3507128.1"/>
    </source>
</evidence>
<dbReference type="Proteomes" id="UP001630127">
    <property type="component" value="Unassembled WGS sequence"/>
</dbReference>
<name>A0ABD2YJE6_9GENT</name>
<dbReference type="GO" id="GO:0006508">
    <property type="term" value="P:proteolysis"/>
    <property type="evidence" value="ECO:0007669"/>
    <property type="project" value="UniProtKB-KW"/>
</dbReference>
<evidence type="ECO:0000256" key="3">
    <source>
        <dbReference type="ARBA" id="ARBA00022801"/>
    </source>
</evidence>
<evidence type="ECO:0000256" key="4">
    <source>
        <dbReference type="ARBA" id="ARBA00022807"/>
    </source>
</evidence>
<feature type="compositionally biased region" description="Basic residues" evidence="5">
    <location>
        <begin position="65"/>
        <end position="77"/>
    </location>
</feature>
<dbReference type="InterPro" id="IPR038765">
    <property type="entry name" value="Papain-like_cys_pep_sf"/>
</dbReference>
<evidence type="ECO:0000256" key="2">
    <source>
        <dbReference type="ARBA" id="ARBA00022670"/>
    </source>
</evidence>
<keyword evidence="8" id="KW-1185">Reference proteome</keyword>
<dbReference type="PANTHER" id="PTHR46915">
    <property type="entry name" value="UBIQUITIN-LIKE PROTEASE 4-RELATED"/>
    <property type="match status" value="1"/>
</dbReference>
<comment type="caution">
    <text evidence="7">The sequence shown here is derived from an EMBL/GenBank/DDBJ whole genome shotgun (WGS) entry which is preliminary data.</text>
</comment>
<dbReference type="Gene3D" id="3.30.310.130">
    <property type="entry name" value="Ubiquitin-related"/>
    <property type="match status" value="1"/>
</dbReference>
<feature type="compositionally biased region" description="Basic and acidic residues" evidence="5">
    <location>
        <begin position="44"/>
        <end position="64"/>
    </location>
</feature>
<dbReference type="Pfam" id="PF02902">
    <property type="entry name" value="Peptidase_C48"/>
    <property type="match status" value="1"/>
</dbReference>
<accession>A0ABD2YJE6</accession>
<keyword evidence="4" id="KW-0788">Thiol protease</keyword>
<feature type="region of interest" description="Disordered" evidence="5">
    <location>
        <begin position="44"/>
        <end position="79"/>
    </location>
</feature>
<dbReference type="Gene3D" id="1.10.418.20">
    <property type="match status" value="1"/>
</dbReference>
<gene>
    <name evidence="7" type="ORF">ACH5RR_032510</name>
</gene>
<dbReference type="SUPFAM" id="SSF54001">
    <property type="entry name" value="Cysteine proteinases"/>
    <property type="match status" value="1"/>
</dbReference>
<evidence type="ECO:0000313" key="8">
    <source>
        <dbReference type="Proteomes" id="UP001630127"/>
    </source>
</evidence>
<protein>
    <recommendedName>
        <fullName evidence="6">Ubiquitin-like protease family profile domain-containing protein</fullName>
    </recommendedName>
</protein>
<keyword evidence="2" id="KW-0645">Protease</keyword>
<evidence type="ECO:0000259" key="6">
    <source>
        <dbReference type="PROSITE" id="PS50600"/>
    </source>
</evidence>
<dbReference type="GO" id="GO:0016926">
    <property type="term" value="P:protein desumoylation"/>
    <property type="evidence" value="ECO:0007669"/>
    <property type="project" value="UniProtKB-ARBA"/>
</dbReference>
<sequence length="318" mass="37059">MALDDHAPEKLKDLHVIAAPISSPIFENIPCSCRSKQRTLGKETTKVVESGDHQNKGHISENHLGKKQRARRKRRRKTLSDSIDSEIIIPRSRLRGQRRGPVDSINSTSQYGKLDSKTFEAYLEYIWIGLSEERRNSFMYLDSLWFSLYMQKSFKEKVLNWVNRKNIFSKKYVMVPIVMWSHWSLLILCNFGERPQSESRIPCMLLLDSLQTMNPRRLEPGIRKFVLDIHNVGERPGNKQSIRKIPLLIPQVPQQRNGEECGCFVLKYISLFLENAPENFSISDGYPYFMKEDWFTLEELDNFCKGLELNLASRVSEE</sequence>
<evidence type="ECO:0000256" key="5">
    <source>
        <dbReference type="SAM" id="MobiDB-lite"/>
    </source>
</evidence>
<dbReference type="EMBL" id="JBJUIK010000013">
    <property type="protein sequence ID" value="KAL3507128.1"/>
    <property type="molecule type" value="Genomic_DNA"/>
</dbReference>
<dbReference type="InterPro" id="IPR003653">
    <property type="entry name" value="Peptidase_C48_C"/>
</dbReference>
<dbReference type="PROSITE" id="PS50600">
    <property type="entry name" value="ULP_PROTEASE"/>
    <property type="match status" value="1"/>
</dbReference>
<dbReference type="GO" id="GO:0008234">
    <property type="term" value="F:cysteine-type peptidase activity"/>
    <property type="evidence" value="ECO:0007669"/>
    <property type="project" value="UniProtKB-KW"/>
</dbReference>
<feature type="domain" description="Ubiquitin-like protease family profile" evidence="6">
    <location>
        <begin position="87"/>
        <end position="272"/>
    </location>
</feature>
<keyword evidence="3" id="KW-0378">Hydrolase</keyword>
<reference evidence="7 8" key="1">
    <citation type="submission" date="2024-11" db="EMBL/GenBank/DDBJ databases">
        <title>A near-complete genome assembly of Cinchona calisaya.</title>
        <authorList>
            <person name="Lian D.C."/>
            <person name="Zhao X.W."/>
            <person name="Wei L."/>
        </authorList>
    </citation>
    <scope>NUCLEOTIDE SEQUENCE [LARGE SCALE GENOMIC DNA]</scope>
    <source>
        <tissue evidence="7">Nenye</tissue>
    </source>
</reference>
<proteinExistence type="inferred from homology"/>